<evidence type="ECO:0000256" key="3">
    <source>
        <dbReference type="ARBA" id="ARBA00023163"/>
    </source>
</evidence>
<dbReference type="SMART" id="SM00342">
    <property type="entry name" value="HTH_ARAC"/>
    <property type="match status" value="1"/>
</dbReference>
<name>A0A1N7HX82_9FLAO</name>
<keyword evidence="3" id="KW-0804">Transcription</keyword>
<dbReference type="GO" id="GO:0043565">
    <property type="term" value="F:sequence-specific DNA binding"/>
    <property type="evidence" value="ECO:0007669"/>
    <property type="project" value="InterPro"/>
</dbReference>
<keyword evidence="1" id="KW-0805">Transcription regulation</keyword>
<dbReference type="PANTHER" id="PTHR43280:SF32">
    <property type="entry name" value="TRANSCRIPTIONAL REGULATORY PROTEIN"/>
    <property type="match status" value="1"/>
</dbReference>
<dbReference type="GO" id="GO:0003700">
    <property type="term" value="F:DNA-binding transcription factor activity"/>
    <property type="evidence" value="ECO:0007669"/>
    <property type="project" value="InterPro"/>
</dbReference>
<dbReference type="PROSITE" id="PS01124">
    <property type="entry name" value="HTH_ARAC_FAMILY_2"/>
    <property type="match status" value="1"/>
</dbReference>
<proteinExistence type="predicted"/>
<evidence type="ECO:0000256" key="2">
    <source>
        <dbReference type="ARBA" id="ARBA00023125"/>
    </source>
</evidence>
<sequence>MFLNFISRQLCIFEFYKPSVMEKIAHTSLEDFYREMTAKLGKDLEAIFPEGLHKEIGHFNVFDIRQTIERAKATSEMPYNRRKYYKISLIRGRNRAEYADKIIAIKKNALLFATPKVPYHWVPEDPDQSGSFCVFTEDFFIKAQSQFSLEELPLFQPGNVPLFEIEDELADEIEALFTKIKKEIASDYVFKYDLIRNYVLELIHYGQKLQPAAKLSASNDASLRVVSLFIELLERQFPIESSDQRLQLKTAKDYADRLAVHVNYLNKKIKESTGKTTTECIADRMIQEAKILLRQTKWNVSEISYALGFEELAHFSNFFKRKTSFTPMEFRS</sequence>
<dbReference type="EMBL" id="FTNY01000001">
    <property type="protein sequence ID" value="SIS29464.1"/>
    <property type="molecule type" value="Genomic_DNA"/>
</dbReference>
<dbReference type="PANTHER" id="PTHR43280">
    <property type="entry name" value="ARAC-FAMILY TRANSCRIPTIONAL REGULATOR"/>
    <property type="match status" value="1"/>
</dbReference>
<evidence type="ECO:0000259" key="4">
    <source>
        <dbReference type="PROSITE" id="PS01124"/>
    </source>
</evidence>
<reference evidence="6" key="1">
    <citation type="submission" date="2017-01" db="EMBL/GenBank/DDBJ databases">
        <authorList>
            <person name="Varghese N."/>
            <person name="Submissions S."/>
        </authorList>
    </citation>
    <scope>NUCLEOTIDE SEQUENCE [LARGE SCALE GENOMIC DNA]</scope>
    <source>
        <strain evidence="6">DSM 17126</strain>
    </source>
</reference>
<dbReference type="Proteomes" id="UP000186373">
    <property type="component" value="Unassembled WGS sequence"/>
</dbReference>
<keyword evidence="2 5" id="KW-0238">DNA-binding</keyword>
<accession>A0A1N7HX82</accession>
<dbReference type="SUPFAM" id="SSF46689">
    <property type="entry name" value="Homeodomain-like"/>
    <property type="match status" value="1"/>
</dbReference>
<protein>
    <submittedName>
        <fullName evidence="5">AraC-type DNA-binding protein</fullName>
    </submittedName>
</protein>
<dbReference type="Pfam" id="PF12833">
    <property type="entry name" value="HTH_18"/>
    <property type="match status" value="1"/>
</dbReference>
<evidence type="ECO:0000313" key="5">
    <source>
        <dbReference type="EMBL" id="SIS29464.1"/>
    </source>
</evidence>
<dbReference type="Gene3D" id="1.10.10.60">
    <property type="entry name" value="Homeodomain-like"/>
    <property type="match status" value="1"/>
</dbReference>
<keyword evidence="6" id="KW-1185">Reference proteome</keyword>
<dbReference type="InterPro" id="IPR018060">
    <property type="entry name" value="HTH_AraC"/>
</dbReference>
<evidence type="ECO:0000313" key="6">
    <source>
        <dbReference type="Proteomes" id="UP000186373"/>
    </source>
</evidence>
<feature type="domain" description="HTH araC/xylS-type" evidence="4">
    <location>
        <begin position="223"/>
        <end position="332"/>
    </location>
</feature>
<dbReference type="InterPro" id="IPR009057">
    <property type="entry name" value="Homeodomain-like_sf"/>
</dbReference>
<organism evidence="5 6">
    <name type="scientific">Chryseobacterium shigense</name>
    <dbReference type="NCBI Taxonomy" id="297244"/>
    <lineage>
        <taxon>Bacteria</taxon>
        <taxon>Pseudomonadati</taxon>
        <taxon>Bacteroidota</taxon>
        <taxon>Flavobacteriia</taxon>
        <taxon>Flavobacteriales</taxon>
        <taxon>Weeksellaceae</taxon>
        <taxon>Chryseobacterium group</taxon>
        <taxon>Chryseobacterium</taxon>
    </lineage>
</organism>
<evidence type="ECO:0000256" key="1">
    <source>
        <dbReference type="ARBA" id="ARBA00023015"/>
    </source>
</evidence>
<dbReference type="AlphaFoldDB" id="A0A1N7HX82"/>
<gene>
    <name evidence="5" type="ORF">SAMN05421639_101489</name>
</gene>